<dbReference type="EMBL" id="CP107525">
    <property type="protein sequence ID" value="UZW64143.1"/>
    <property type="molecule type" value="Genomic_DNA"/>
</dbReference>
<organism evidence="3 4">
    <name type="scientific">Mycoplasmopsis synoviae</name>
    <name type="common">Mycoplasma synoviae</name>
    <dbReference type="NCBI Taxonomy" id="2109"/>
    <lineage>
        <taxon>Bacteria</taxon>
        <taxon>Bacillati</taxon>
        <taxon>Mycoplasmatota</taxon>
        <taxon>Mycoplasmoidales</taxon>
        <taxon>Metamycoplasmataceae</taxon>
        <taxon>Mycoplasmopsis</taxon>
    </lineage>
</organism>
<dbReference type="PANTHER" id="PTHR30383">
    <property type="entry name" value="THIOESTERASE 1/PROTEASE 1/LYSOPHOSPHOLIPASE L1"/>
    <property type="match status" value="1"/>
</dbReference>
<sequence length="1418" mass="169039">MKNSNKELNKIKFLQEGIKLTKNLIKNYKNSESKNSESNEKVLDLKNIKKQKSKNFISKDSEIRYLAFGDSITAGFDASLPYDFESKLDEAGQITGISYPANLARLLNFNNKLKDFENFAISGSTIQDWLEFLENKNYSSERMQNELKENFDAKRNLFLAKLKNANLITLTLGANDFFFLITKKINKEDIALGPKFIYKLFTEKNFGEIVNSLTEDIFPTIKSRLETLLEKILEINPKANINVVSYPMPQIRLLEYTNKFWAKLFMDRIGQKPSNDFLDYLNNIIKSATLKFKEVNFVNIYNEEYWENNLKNVSTFFVDIHPNLNGYKKMAMDLYLKITNPSFELKDYQNYDYEFTKKFLLSDSDKVQYQIEKVADDKYLFGTSTNSYLQKFGDNEKEIASHIDFKNFGRRINEFSPLFNLFLSKIPQISVKNLSAEGFVSHLTQTFSYLLQSYRQKNEKVIKILIKMNLLPEIFENVQLELESVLSKKPKDFSFFKILQIVRSNFFNEKNILLLLDHFTNNKFSLKEKEQFLISLSLFISNFLADQLDSSFGLNLHIDEKNKLKKQGVFESISDQFANLIFNNRDKFQDFSSFKKLLFEIWMFDDFVTNKNLLNDFEKLFEKFVYNNNFYDKIKESAIEFVSKNNLSKKEFLKSYQNIYRLFVTAFFKNKEDVDSRFFYLLDFVLKKSEFNLPNSFNYLEEEFLNFISLNFESWDWNENINNLKTLIKEDEFFASNIVKLKNNFLNKLTEKDLTESIFRFTKLIYGFSDILSDKKELKNNFGFIYKNKLFSEIAKSNFEVLVQKIKENNKATNKQILKSIYSDFYKKYNKKILDLISNEISVEKLKNIFFKTFETIAKASTNKAEIDLLKIKNISEKIFDFNSWIKELKDNLFEFFKNHKDTIFKFDRKFLEYLYSFVEEKVKALLYFDLSKLNKNNDSEDFNELKDLQKSINDKLEKNQSKVEEQLRKVKEEIANFNSNFKKFKEGISKNEFDVDFLLKSLENVSSLDADEIRNWALSNLNLDDKKVEQMLWYFDKDGFAELFKSFAKDFKKNENKYKEFNDFYNLFKKFANENSEDNKVLNKLILWFKNNSKDFSKLISLFFFEYLKHIKINIKNIENNFNVISKFLSKYLDYLLSENKLNLKELFNSKNLKNKFTFLENLFKEIMLNGKLNFFNLFFRFSKFVNKKNIKSIFEFLNLTFENSYFNNENDFSGIYEQVSEFLKSKIDLNVFESNNYQKLFNGVFKNIFENYFQEVFKKNLDLDDEKWVNYYKSFFRIIVLFLWYVIKNFAKNHDDVIKLLSEFSNLYNKAFSKLISSPKNNYTFANFNKKQELLLGYENGIFSLDFLIGDTNIDLIKKKYFKNKNLFSLLYKAFDENKNFLKTNKNEKQLWNLLFEGSLNKKEAFKHLDKLIKKY</sequence>
<evidence type="ECO:0000259" key="2">
    <source>
        <dbReference type="Pfam" id="PF13472"/>
    </source>
</evidence>
<dbReference type="InterPro" id="IPR036514">
    <property type="entry name" value="SGNH_hydro_sf"/>
</dbReference>
<feature type="coiled-coil region" evidence="1">
    <location>
        <begin position="946"/>
        <end position="981"/>
    </location>
</feature>
<keyword evidence="1" id="KW-0175">Coiled coil</keyword>
<accession>A0AAX3EZI2</accession>
<dbReference type="Pfam" id="PF13472">
    <property type="entry name" value="Lipase_GDSL_2"/>
    <property type="match status" value="1"/>
</dbReference>
<evidence type="ECO:0000313" key="3">
    <source>
        <dbReference type="EMBL" id="UZW64143.1"/>
    </source>
</evidence>
<name>A0AAX3EZI2_MYCSY</name>
<proteinExistence type="predicted"/>
<evidence type="ECO:0000256" key="1">
    <source>
        <dbReference type="SAM" id="Coils"/>
    </source>
</evidence>
<dbReference type="InterPro" id="IPR013830">
    <property type="entry name" value="SGNH_hydro"/>
</dbReference>
<dbReference type="Gene3D" id="3.40.50.1110">
    <property type="entry name" value="SGNH hydrolase"/>
    <property type="match status" value="1"/>
</dbReference>
<dbReference type="Proteomes" id="UP001164481">
    <property type="component" value="Chromosome"/>
</dbReference>
<reference evidence="3" key="2">
    <citation type="submission" date="2022-11" db="EMBL/GenBank/DDBJ databases">
        <title>complete genomes of mycoplasma synoviae ZX313 strain and SD2 strain.</title>
        <authorList>
            <person name="Zhong Q."/>
        </authorList>
    </citation>
    <scope>NUCLEOTIDE SEQUENCE</scope>
    <source>
        <strain evidence="3">SD2</strain>
    </source>
</reference>
<feature type="domain" description="SGNH hydrolase-type esterase" evidence="2">
    <location>
        <begin position="67"/>
        <end position="328"/>
    </location>
</feature>
<evidence type="ECO:0000313" key="4">
    <source>
        <dbReference type="Proteomes" id="UP001164481"/>
    </source>
</evidence>
<dbReference type="SUPFAM" id="SSF52266">
    <property type="entry name" value="SGNH hydrolase"/>
    <property type="match status" value="1"/>
</dbReference>
<dbReference type="RefSeq" id="WP_267274322.1">
    <property type="nucleotide sequence ID" value="NZ_CP107525.1"/>
</dbReference>
<dbReference type="InterPro" id="IPR051532">
    <property type="entry name" value="Ester_Hydrolysis_Enzymes"/>
</dbReference>
<gene>
    <name evidence="3" type="ORF">OIE46_02025</name>
</gene>
<protein>
    <submittedName>
        <fullName evidence="3">GDSL-type esterase/lipase family protein</fullName>
    </submittedName>
</protein>
<reference evidence="3" key="1">
    <citation type="submission" date="2022-10" db="EMBL/GenBank/DDBJ databases">
        <authorList>
            <person name="Wei X."/>
        </authorList>
    </citation>
    <scope>NUCLEOTIDE SEQUENCE</scope>
    <source>
        <strain evidence="3">SD2</strain>
    </source>
</reference>
<dbReference type="CDD" id="cd00229">
    <property type="entry name" value="SGNH_hydrolase"/>
    <property type="match status" value="1"/>
</dbReference>